<sequence length="798" mass="85658">MPERRLSRLLRAKLLRRSSTPAVPKTGDGADPRVHPNSTSRSSCAPHLFDSASEKSPYSVVSSAADHSSEDIGHSPGSDIDEGHKHKHGRPADPQPSTRSSQPTDPFQHRHASERPSDTPLPPEPNFSPLHTPISEESPSPFESPLPTPQQSDDTSYSAPVKARGPTPAEYQLTPTLDTVVEKTADDRRPSSTAVPPSWGKRPSIAIRRQSLLPASQQHLIGALLEQSLFSSSGDQGSSRVPVAAAEMVQRRIWVKRPGGSATLVPCLEDAVVDELRDQVIMKYANSLGRTFDSPDIVIRISAREGSNRQQTPERLLSPEEVVASVLDSYYPGGQTVEEALLIEAPTRRTPKPSPRHPVYLHHHSEPGEHGDYFPLMPVNPKGHTPPAHPASAGATNAPSISILTTGVAPALPSPGTRAARHHRRPPLTRHTTNSPTILGQPPTITDNGVSPHTQPPSIVPTQPTPPAPVAESPQAKSHTPPAPVASPRTLRKSKGAASPGAVFGGLIEGTVPPINVLIVEDNIINQKLLEAFMKRLSVRWKCAANGEEAVRKWRQGGFHLVLMDIQLPVMNGLDATKEIRRLERLNGIGVFPKTASGRSSASSAASLEKRPGLQRSVSEDDTLSDLSLFRSPVIIVALTASSLQSDRHEALAAGCNDFLTKPVGFPWLSQKVTEWGCMQALIDFDGWRKWRGFQDSPRSASPGFDSAASPMQTGNQNEIGSKMAPGSPSLSRTGTKTKAARPKRPHLPDADEIMREDSWGSGSGDTADSPTSPETTPGVDADIEPPGDSVDFAPNAK</sequence>
<feature type="compositionally biased region" description="Basic residues" evidence="5">
    <location>
        <begin position="419"/>
        <end position="428"/>
    </location>
</feature>
<comment type="similarity">
    <text evidence="3">Belongs to the SSK1 family.</text>
</comment>
<feature type="compositionally biased region" description="Basic residues" evidence="5">
    <location>
        <begin position="349"/>
        <end position="362"/>
    </location>
</feature>
<gene>
    <name evidence="7" type="ORF">PMG11_08823</name>
</gene>
<organism evidence="7 8">
    <name type="scientific">Penicillium brasilianum</name>
    <dbReference type="NCBI Taxonomy" id="104259"/>
    <lineage>
        <taxon>Eukaryota</taxon>
        <taxon>Fungi</taxon>
        <taxon>Dikarya</taxon>
        <taxon>Ascomycota</taxon>
        <taxon>Pezizomycotina</taxon>
        <taxon>Eurotiomycetes</taxon>
        <taxon>Eurotiomycetidae</taxon>
        <taxon>Eurotiales</taxon>
        <taxon>Aspergillaceae</taxon>
        <taxon>Penicillium</taxon>
    </lineage>
</organism>
<dbReference type="Gene3D" id="3.40.50.2300">
    <property type="match status" value="1"/>
</dbReference>
<dbReference type="PROSITE" id="PS50110">
    <property type="entry name" value="RESPONSE_REGULATORY"/>
    <property type="match status" value="1"/>
</dbReference>
<dbReference type="Proteomes" id="UP000042958">
    <property type="component" value="Unassembled WGS sequence"/>
</dbReference>
<dbReference type="SMART" id="SM00448">
    <property type="entry name" value="REC"/>
    <property type="match status" value="1"/>
</dbReference>
<feature type="compositionally biased region" description="Polar residues" evidence="5">
    <location>
        <begin position="765"/>
        <end position="776"/>
    </location>
</feature>
<feature type="compositionally biased region" description="Polar residues" evidence="5">
    <location>
        <begin position="54"/>
        <end position="66"/>
    </location>
</feature>
<feature type="compositionally biased region" description="Low complexity" evidence="5">
    <location>
        <begin position="596"/>
        <end position="607"/>
    </location>
</feature>
<feature type="region of interest" description="Disordered" evidence="5">
    <location>
        <begin position="348"/>
        <end position="499"/>
    </location>
</feature>
<evidence type="ECO:0000256" key="4">
    <source>
        <dbReference type="PROSITE-ProRule" id="PRU00169"/>
    </source>
</evidence>
<protein>
    <submittedName>
        <fullName evidence="7">Putative Related to SSK1-two-component signal transducer</fullName>
    </submittedName>
</protein>
<evidence type="ECO:0000256" key="1">
    <source>
        <dbReference type="ARBA" id="ARBA00022553"/>
    </source>
</evidence>
<feature type="compositionally biased region" description="Polar residues" evidence="5">
    <location>
        <begin position="434"/>
        <end position="453"/>
    </location>
</feature>
<feature type="compositionally biased region" description="Polar residues" evidence="5">
    <location>
        <begin position="710"/>
        <end position="720"/>
    </location>
</feature>
<feature type="compositionally biased region" description="Pro residues" evidence="5">
    <location>
        <begin position="454"/>
        <end position="469"/>
    </location>
</feature>
<dbReference type="CDD" id="cd17546">
    <property type="entry name" value="REC_hyHK_CKI1_RcsC-like"/>
    <property type="match status" value="1"/>
</dbReference>
<keyword evidence="1 4" id="KW-0597">Phosphoprotein</keyword>
<dbReference type="FunFam" id="3.40.50.2300:FF:000146">
    <property type="entry name" value="Putative two-component response regulator SSK1p"/>
    <property type="match status" value="1"/>
</dbReference>
<dbReference type="PANTHER" id="PTHR45339">
    <property type="entry name" value="HYBRID SIGNAL TRANSDUCTION HISTIDINE KINASE J"/>
    <property type="match status" value="1"/>
</dbReference>
<evidence type="ECO:0000256" key="5">
    <source>
        <dbReference type="SAM" id="MobiDB-lite"/>
    </source>
</evidence>
<feature type="compositionally biased region" description="Basic and acidic residues" evidence="5">
    <location>
        <begin position="363"/>
        <end position="372"/>
    </location>
</feature>
<dbReference type="GO" id="GO:0000156">
    <property type="term" value="F:phosphorelay response regulator activity"/>
    <property type="evidence" value="ECO:0007669"/>
    <property type="project" value="UniProtKB-ARBA"/>
</dbReference>
<feature type="modified residue" description="4-aspartylphosphate" evidence="4">
    <location>
        <position position="565"/>
    </location>
</feature>
<feature type="region of interest" description="Disordered" evidence="5">
    <location>
        <begin position="694"/>
        <end position="798"/>
    </location>
</feature>
<feature type="compositionally biased region" description="Basic and acidic residues" evidence="5">
    <location>
        <begin position="107"/>
        <end position="117"/>
    </location>
</feature>
<keyword evidence="8" id="KW-1185">Reference proteome</keyword>
<dbReference type="InterPro" id="IPR011006">
    <property type="entry name" value="CheY-like_superfamily"/>
</dbReference>
<feature type="compositionally biased region" description="Basic and acidic residues" evidence="5">
    <location>
        <begin position="180"/>
        <end position="190"/>
    </location>
</feature>
<dbReference type="PANTHER" id="PTHR45339:SF1">
    <property type="entry name" value="HYBRID SIGNAL TRANSDUCTION HISTIDINE KINASE J"/>
    <property type="match status" value="1"/>
</dbReference>
<dbReference type="AlphaFoldDB" id="A0A0F7TYZ3"/>
<evidence type="ECO:0000256" key="2">
    <source>
        <dbReference type="ARBA" id="ARBA00023012"/>
    </source>
</evidence>
<feature type="region of interest" description="Disordered" evidence="5">
    <location>
        <begin position="15"/>
        <end position="202"/>
    </location>
</feature>
<name>A0A0F7TYZ3_PENBI</name>
<evidence type="ECO:0000259" key="6">
    <source>
        <dbReference type="PROSITE" id="PS50110"/>
    </source>
</evidence>
<keyword evidence="2" id="KW-0902">Two-component regulatory system</keyword>
<proteinExistence type="inferred from homology"/>
<dbReference type="SUPFAM" id="SSF52172">
    <property type="entry name" value="CheY-like"/>
    <property type="match status" value="1"/>
</dbReference>
<dbReference type="STRING" id="104259.A0A0F7TYZ3"/>
<evidence type="ECO:0000313" key="8">
    <source>
        <dbReference type="Proteomes" id="UP000042958"/>
    </source>
</evidence>
<feature type="region of interest" description="Disordered" evidence="5">
    <location>
        <begin position="595"/>
        <end position="619"/>
    </location>
</feature>
<feature type="domain" description="Response regulatory" evidence="6">
    <location>
        <begin position="516"/>
        <end position="677"/>
    </location>
</feature>
<feature type="compositionally biased region" description="Basic and acidic residues" evidence="5">
    <location>
        <begin position="747"/>
        <end position="759"/>
    </location>
</feature>
<dbReference type="InterPro" id="IPR001789">
    <property type="entry name" value="Sig_transdc_resp-reg_receiver"/>
</dbReference>
<evidence type="ECO:0000256" key="3">
    <source>
        <dbReference type="ARBA" id="ARBA00093463"/>
    </source>
</evidence>
<dbReference type="OrthoDB" id="21225at2759"/>
<dbReference type="EMBL" id="CDHK01000008">
    <property type="protein sequence ID" value="CEJ60242.1"/>
    <property type="molecule type" value="Genomic_DNA"/>
</dbReference>
<feature type="compositionally biased region" description="Polar residues" evidence="5">
    <location>
        <begin position="394"/>
        <end position="405"/>
    </location>
</feature>
<dbReference type="Pfam" id="PF00072">
    <property type="entry name" value="Response_reg"/>
    <property type="match status" value="1"/>
</dbReference>
<feature type="compositionally biased region" description="Polar residues" evidence="5">
    <location>
        <begin position="95"/>
        <end position="105"/>
    </location>
</feature>
<accession>A0A0F7TYZ3</accession>
<reference evidence="8" key="1">
    <citation type="journal article" date="2015" name="Genome Announc.">
        <title>Draft genome sequence of the fungus Penicillium brasilianum MG11.</title>
        <authorList>
            <person name="Horn F."/>
            <person name="Linde J."/>
            <person name="Mattern D.J."/>
            <person name="Walther G."/>
            <person name="Guthke R."/>
            <person name="Brakhage A.A."/>
            <person name="Valiante V."/>
        </authorList>
    </citation>
    <scope>NUCLEOTIDE SEQUENCE [LARGE SCALE GENOMIC DNA]</scope>
    <source>
        <strain evidence="8">MG11</strain>
    </source>
</reference>
<evidence type="ECO:0000313" key="7">
    <source>
        <dbReference type="EMBL" id="CEJ60242.1"/>
    </source>
</evidence>